<accession>A0A449GDR2</accession>
<dbReference type="PANTHER" id="PTHR47197:SF3">
    <property type="entry name" value="DIHYDRO-HEME D1 DEHYDROGENASE"/>
    <property type="match status" value="1"/>
</dbReference>
<dbReference type="InterPro" id="IPR051200">
    <property type="entry name" value="Host-pathogen_enzymatic-act"/>
</dbReference>
<evidence type="ECO:0000313" key="3">
    <source>
        <dbReference type="EMBL" id="VFA83874.1"/>
    </source>
</evidence>
<proteinExistence type="predicted"/>
<feature type="chain" id="PRO_5039253665" evidence="2">
    <location>
        <begin position="26"/>
        <end position="348"/>
    </location>
</feature>
<keyword evidence="2" id="KW-0732">Signal</keyword>
<gene>
    <name evidence="3" type="ORF">NCTC1935_01702</name>
</gene>
<dbReference type="AlphaFoldDB" id="A0A449GDR2"/>
<organism evidence="3">
    <name type="scientific">Nocardia farcinica</name>
    <dbReference type="NCBI Taxonomy" id="37329"/>
    <lineage>
        <taxon>Bacteria</taxon>
        <taxon>Bacillati</taxon>
        <taxon>Actinomycetota</taxon>
        <taxon>Actinomycetes</taxon>
        <taxon>Mycobacteriales</taxon>
        <taxon>Nocardiaceae</taxon>
        <taxon>Nocardia</taxon>
    </lineage>
</organism>
<evidence type="ECO:0000256" key="1">
    <source>
        <dbReference type="SAM" id="MobiDB-lite"/>
    </source>
</evidence>
<name>A0A449GDR2_NOCFR</name>
<feature type="region of interest" description="Disordered" evidence="1">
    <location>
        <begin position="27"/>
        <end position="52"/>
    </location>
</feature>
<feature type="compositionally biased region" description="Low complexity" evidence="1">
    <location>
        <begin position="35"/>
        <end position="51"/>
    </location>
</feature>
<dbReference type="GO" id="GO:0016829">
    <property type="term" value="F:lyase activity"/>
    <property type="evidence" value="ECO:0007669"/>
    <property type="project" value="UniProtKB-KW"/>
</dbReference>
<dbReference type="PROSITE" id="PS51257">
    <property type="entry name" value="PROKAR_LIPOPROTEIN"/>
    <property type="match status" value="1"/>
</dbReference>
<sequence>MRPGGTMSATLLGAVALLVLSGCSAEDADSKVPTREPATAAPAPTTTVPAEGTVFGPADPVRALLAESGTGRLAVLASSGEAATTLLLIDPAAAGGDVPDVPAQTITLPAAGVALAQGAPGEVLIPMRDRVVRVDATTGAQSEIPVPGELRSVARADDGTLVVGAADGEVSTIAADGRVEHSLDGLVSADVVVRAGERLAVLDRRQSSVTEISPGADHLGLALRAGEGAANMIADHFGRVLVTDTADGELLVYTTGPLVLRQRFPVGSSPYALAYDRRSETVWVTCTQSNEVVGFDLSTGIPQEVGRYPTVRQPNTVTVDDRTGDLYVGSAAGEGLQRIPADRLKRGQ</sequence>
<dbReference type="SUPFAM" id="SSF101898">
    <property type="entry name" value="NHL repeat"/>
    <property type="match status" value="1"/>
</dbReference>
<protein>
    <submittedName>
        <fullName evidence="3">Streptogramin lyase</fullName>
    </submittedName>
</protein>
<evidence type="ECO:0000256" key="2">
    <source>
        <dbReference type="SAM" id="SignalP"/>
    </source>
</evidence>
<dbReference type="EMBL" id="CAACYE010000005">
    <property type="protein sequence ID" value="VFA83874.1"/>
    <property type="molecule type" value="Genomic_DNA"/>
</dbReference>
<reference evidence="3" key="1">
    <citation type="submission" date="2019-02" db="EMBL/GenBank/DDBJ databases">
        <authorList>
            <consortium name="Pathogen Informatics"/>
        </authorList>
    </citation>
    <scope>NUCLEOTIDE SEQUENCE</scope>
    <source>
        <strain evidence="3">3012STDY6733949</strain>
    </source>
</reference>
<dbReference type="Gene3D" id="2.130.10.10">
    <property type="entry name" value="YVTN repeat-like/Quinoprotein amine dehydrogenase"/>
    <property type="match status" value="1"/>
</dbReference>
<feature type="signal peptide" evidence="2">
    <location>
        <begin position="1"/>
        <end position="25"/>
    </location>
</feature>
<dbReference type="PANTHER" id="PTHR47197">
    <property type="entry name" value="PROTEIN NIRF"/>
    <property type="match status" value="1"/>
</dbReference>
<dbReference type="InterPro" id="IPR015943">
    <property type="entry name" value="WD40/YVTN_repeat-like_dom_sf"/>
</dbReference>
<keyword evidence="3" id="KW-0456">Lyase</keyword>